<evidence type="ECO:0000256" key="3">
    <source>
        <dbReference type="ARBA" id="ARBA00023274"/>
    </source>
</evidence>
<organism evidence="5">
    <name type="scientific">uncultured archaeon Rifle_16ft_4_minimus_1461</name>
    <dbReference type="NCBI Taxonomy" id="1665151"/>
    <lineage>
        <taxon>Archaea</taxon>
        <taxon>environmental samples</taxon>
    </lineage>
</organism>
<feature type="region of interest" description="Disordered" evidence="4">
    <location>
        <begin position="1"/>
        <end position="41"/>
    </location>
</feature>
<sequence>MKFLRRNSDRHSKLGRNRKKKQKWRRPTGRHNKMRDKRRGYPAVVSVGYRKSAKGREKLDGMKPIYIMNVKDIAKIGKGEIGVVGNVGKKKKIEIAKKALERKVIIYNINVEKFLNKNQMKEKMENKK</sequence>
<dbReference type="GO" id="GO:1990904">
    <property type="term" value="C:ribonucleoprotein complex"/>
    <property type="evidence" value="ECO:0007669"/>
    <property type="project" value="UniProtKB-KW"/>
</dbReference>
<evidence type="ECO:0000256" key="4">
    <source>
        <dbReference type="SAM" id="MobiDB-lite"/>
    </source>
</evidence>
<evidence type="ECO:0000256" key="2">
    <source>
        <dbReference type="ARBA" id="ARBA00022980"/>
    </source>
</evidence>
<dbReference type="InterPro" id="IPR036351">
    <property type="entry name" value="Ribosomal_eL32_sf"/>
</dbReference>
<dbReference type="SUPFAM" id="SSF52042">
    <property type="entry name" value="Ribosomal protein L32e"/>
    <property type="match status" value="1"/>
</dbReference>
<feature type="compositionally biased region" description="Basic residues" evidence="4">
    <location>
        <begin position="13"/>
        <end position="40"/>
    </location>
</feature>
<keyword evidence="3" id="KW-0687">Ribonucleoprotein</keyword>
<name>A0A0H4T3W8_9ARCH</name>
<evidence type="ECO:0000256" key="1">
    <source>
        <dbReference type="ARBA" id="ARBA00008431"/>
    </source>
</evidence>
<reference evidence="5" key="1">
    <citation type="journal article" date="2015" name="ISME J.">
        <title>Aquifer environment selects for microbial species cohorts in sediment and groundwater.</title>
        <authorList>
            <person name="Hug L.A."/>
            <person name="Thomas B.C."/>
            <person name="Brown C.T."/>
            <person name="Frischkorn K.R."/>
            <person name="Williams K.H."/>
            <person name="Tringe S.G."/>
            <person name="Banfield J.F."/>
        </authorList>
    </citation>
    <scope>NUCLEOTIDE SEQUENCE</scope>
</reference>
<evidence type="ECO:0000313" key="5">
    <source>
        <dbReference type="EMBL" id="AKQ01087.1"/>
    </source>
</evidence>
<accession>A0A0H4T3W8</accession>
<dbReference type="AlphaFoldDB" id="A0A0H4T3W8"/>
<protein>
    <submittedName>
        <fullName evidence="5">50S ribosomal protein L32e, large subunit ribosomal protein L32e</fullName>
    </submittedName>
</protein>
<proteinExistence type="inferred from homology"/>
<keyword evidence="2 5" id="KW-0689">Ribosomal protein</keyword>
<dbReference type="GO" id="GO:0006412">
    <property type="term" value="P:translation"/>
    <property type="evidence" value="ECO:0007669"/>
    <property type="project" value="InterPro"/>
</dbReference>
<dbReference type="InterPro" id="IPR001515">
    <property type="entry name" value="Ribosomal_eL32"/>
</dbReference>
<dbReference type="GO" id="GO:0003735">
    <property type="term" value="F:structural constituent of ribosome"/>
    <property type="evidence" value="ECO:0007669"/>
    <property type="project" value="InterPro"/>
</dbReference>
<dbReference type="Pfam" id="PF01655">
    <property type="entry name" value="Ribosomal_L32e"/>
    <property type="match status" value="1"/>
</dbReference>
<feature type="compositionally biased region" description="Basic and acidic residues" evidence="4">
    <location>
        <begin position="1"/>
        <end position="12"/>
    </location>
</feature>
<comment type="similarity">
    <text evidence="1">Belongs to the eukaryotic ribosomal protein eL32 family.</text>
</comment>
<dbReference type="EMBL" id="KT006950">
    <property type="protein sequence ID" value="AKQ01087.1"/>
    <property type="molecule type" value="Genomic_DNA"/>
</dbReference>
<dbReference type="SMART" id="SM01393">
    <property type="entry name" value="Ribosomal_L32e"/>
    <property type="match status" value="1"/>
</dbReference>
<dbReference type="GO" id="GO:0005840">
    <property type="term" value="C:ribosome"/>
    <property type="evidence" value="ECO:0007669"/>
    <property type="project" value="UniProtKB-KW"/>
</dbReference>